<sequence length="1232" mass="135761">MTALRANTARLLLDRVSQDDRAQVVEQVAKSLDATSEAADVGFAATLLHLHPSENAKSVILAHLKKLVERGDHGLASAVCQDHPELRSDVFAAIAWSLHDTAIRLGAYGQKWIAVPASKNEKKAANGADDESDSLAKAIEESTEILQFMARIGSTQKDGLDTRTLLDACMVLVGASDKRLSAEAQEVLYSVLLTAESSSAVDRGELWARIQSLIGSPDNFYKTVGFSLWLRWSVSANAPGPAILKQDVYWALLVDGLARGDGERRKLALQILRSSVQVAVQDPSLTSTIASASAHDQAPAVIQNQYDRFCTVFEAIVFGRYLNQVLECEADLDFLSSTRSAVKPVWLYTLLTSALDQRFQDSNRKFIGTWIMRSNPRTDDIEGYLTFFRTAFLPWVTGGSMFTSTLRRQGDSLRCEHGETLATYICQLLQSNSDIAAGIIDSILDSIIGRHGNNFAYAVVHLVDGIGKACDADSSLTLSDEQLEKLARIATWAGLPEIARDYILARAWKLCHDHVQSDATSSHSELVVTTAQHWEKLQHWVQNLRPSASAHVDGNIASLALEPSRREKYEQKAIDKCVALVKGLQQHDPNSSPPEQYEASIDDIFGDLDYLEYPKSFCVMLPTVVPNRALVDAASKSTSKDVGDLAEVVSAKVMDIVGLTEVRSYMLQPFASSLRDVVLRVPSAVSVVPIEEVIMRLSEHPPSPTPDAQLEDATIPVLQSLAPELARLDYEFYFSPRESNGFAAFLDIASRIGSVDASINQQIFDRILQRWATQKTPPPTVSVWKTALQLQVMLLCLEQRLPLASADERAKTLNDLHHILAIEPLPRYRYLLEWMIARIYLHAPELKSKIFEELGTKDHHSNPKFLASLMKLGVMMAKTESSDEAFAKDLAAIFVPLAASSKVVIRHEAQWQIPVLMDHARHQGWASIVEDSAFNALDDFIRSLERFGDPPLERQIDKLDPVKDHNLTHLVEGRWWDLDTVEHCQASREDFVRLYAADEAENTPLPKACMSLGDARPAVLVKEVDTVATAINQRKILQNIDNISRALGSGPVTVPTAASTALQTKGAAYLESSRSRFTNLLVVASLVDNPYNLGGLSRVSEIFGAGGMYLTNPNVTSNKDFTGVSVSSHLHFPIQALSAEGIPEFLAKKKREDGFKVVGIEQTDRSVILGSKECVLPEKCILVMGSEREGIPALVLSECDVLVEIRQVGVTRSLNVQTACGIVLSEWMRQHG</sequence>
<dbReference type="InterPro" id="IPR029028">
    <property type="entry name" value="Alpha/beta_knot_MTases"/>
</dbReference>
<proteinExistence type="predicted"/>
<dbReference type="EMBL" id="JAXOVC010000002">
    <property type="protein sequence ID" value="KAK4505721.1"/>
    <property type="molecule type" value="Genomic_DNA"/>
</dbReference>
<dbReference type="InterPro" id="IPR001537">
    <property type="entry name" value="SpoU_MeTrfase"/>
</dbReference>
<evidence type="ECO:0000256" key="1">
    <source>
        <dbReference type="ARBA" id="ARBA00022603"/>
    </source>
</evidence>
<evidence type="ECO:0000313" key="4">
    <source>
        <dbReference type="EMBL" id="KAK4505721.1"/>
    </source>
</evidence>
<name>A0ABR0EX17_ZASCE</name>
<dbReference type="Gene3D" id="3.40.1280.10">
    <property type="match status" value="1"/>
</dbReference>
<dbReference type="InterPro" id="IPR029026">
    <property type="entry name" value="tRNA_m1G_MTases_N"/>
</dbReference>
<dbReference type="InterPro" id="IPR045330">
    <property type="entry name" value="TRM3/TARBP1"/>
</dbReference>
<evidence type="ECO:0000256" key="2">
    <source>
        <dbReference type="ARBA" id="ARBA00022679"/>
    </source>
</evidence>
<dbReference type="PANTHER" id="PTHR12029">
    <property type="entry name" value="RNA METHYLTRANSFERASE"/>
    <property type="match status" value="1"/>
</dbReference>
<keyword evidence="1" id="KW-0489">Methyltransferase</keyword>
<gene>
    <name evidence="4" type="ORF">PRZ48_003686</name>
</gene>
<keyword evidence="5" id="KW-1185">Reference proteome</keyword>
<evidence type="ECO:0000313" key="5">
    <source>
        <dbReference type="Proteomes" id="UP001305779"/>
    </source>
</evidence>
<protein>
    <recommendedName>
        <fullName evidence="3">tRNA/rRNA methyltransferase SpoU type domain-containing protein</fullName>
    </recommendedName>
</protein>
<reference evidence="4 5" key="1">
    <citation type="journal article" date="2023" name="G3 (Bethesda)">
        <title>A chromosome-level genome assembly of Zasmidium syzygii isolated from banana leaves.</title>
        <authorList>
            <person name="van Westerhoven A.C."/>
            <person name="Mehrabi R."/>
            <person name="Talebi R."/>
            <person name="Steentjes M.B.F."/>
            <person name="Corcolon B."/>
            <person name="Chong P.A."/>
            <person name="Kema G.H.J."/>
            <person name="Seidl M.F."/>
        </authorList>
    </citation>
    <scope>NUCLEOTIDE SEQUENCE [LARGE SCALE GENOMIC DNA]</scope>
    <source>
        <strain evidence="4 5">P124</strain>
    </source>
</reference>
<comment type="caution">
    <text evidence="4">The sequence shown here is derived from an EMBL/GenBank/DDBJ whole genome shotgun (WGS) entry which is preliminary data.</text>
</comment>
<keyword evidence="2" id="KW-0808">Transferase</keyword>
<dbReference type="Pfam" id="PF00588">
    <property type="entry name" value="SpoU_methylase"/>
    <property type="match status" value="1"/>
</dbReference>
<organism evidence="4 5">
    <name type="scientific">Zasmidium cellare</name>
    <name type="common">Wine cellar mold</name>
    <name type="synonym">Racodium cellare</name>
    <dbReference type="NCBI Taxonomy" id="395010"/>
    <lineage>
        <taxon>Eukaryota</taxon>
        <taxon>Fungi</taxon>
        <taxon>Dikarya</taxon>
        <taxon>Ascomycota</taxon>
        <taxon>Pezizomycotina</taxon>
        <taxon>Dothideomycetes</taxon>
        <taxon>Dothideomycetidae</taxon>
        <taxon>Mycosphaerellales</taxon>
        <taxon>Mycosphaerellaceae</taxon>
        <taxon>Zasmidium</taxon>
    </lineage>
</organism>
<evidence type="ECO:0000259" key="3">
    <source>
        <dbReference type="Pfam" id="PF00588"/>
    </source>
</evidence>
<feature type="domain" description="tRNA/rRNA methyltransferase SpoU type" evidence="3">
    <location>
        <begin position="1080"/>
        <end position="1224"/>
    </location>
</feature>
<accession>A0ABR0EX17</accession>
<dbReference type="SUPFAM" id="SSF75217">
    <property type="entry name" value="alpha/beta knot"/>
    <property type="match status" value="1"/>
</dbReference>
<dbReference type="PANTHER" id="PTHR12029:SF11">
    <property type="entry name" value="METHYLTRANSFERASE TARBP1-RELATED"/>
    <property type="match status" value="1"/>
</dbReference>
<dbReference type="Proteomes" id="UP001305779">
    <property type="component" value="Unassembled WGS sequence"/>
</dbReference>
<dbReference type="CDD" id="cd18091">
    <property type="entry name" value="SpoU-like_TRM3-like"/>
    <property type="match status" value="1"/>
</dbReference>
<dbReference type="InterPro" id="IPR044748">
    <property type="entry name" value="Trm3/TARBP1_C"/>
</dbReference>